<keyword evidence="3" id="KW-1185">Reference proteome</keyword>
<dbReference type="Proteomes" id="UP000614490">
    <property type="component" value="Unassembled WGS sequence"/>
</dbReference>
<evidence type="ECO:0000256" key="1">
    <source>
        <dbReference type="SAM" id="SignalP"/>
    </source>
</evidence>
<dbReference type="AlphaFoldDB" id="A0A931HUF7"/>
<organism evidence="2 3">
    <name type="scientific">Halobacillus yeomjeoni</name>
    <dbReference type="NCBI Taxonomy" id="311194"/>
    <lineage>
        <taxon>Bacteria</taxon>
        <taxon>Bacillati</taxon>
        <taxon>Bacillota</taxon>
        <taxon>Bacilli</taxon>
        <taxon>Bacillales</taxon>
        <taxon>Bacillaceae</taxon>
        <taxon>Halobacillus</taxon>
    </lineage>
</organism>
<reference evidence="2 3" key="1">
    <citation type="journal article" date="2005" name="Int. J. Syst. Evol. Microbiol.">
        <title>Halobacillus yeomjeoni sp. nov., isolated from a marine solar saltern in Korea.</title>
        <authorList>
            <person name="Yoon J.H."/>
            <person name="Kang S.J."/>
            <person name="Lee C.H."/>
            <person name="Oh H.W."/>
            <person name="Oh T.K."/>
        </authorList>
    </citation>
    <scope>NUCLEOTIDE SEQUENCE [LARGE SCALE GENOMIC DNA]</scope>
    <source>
        <strain evidence="2 3">KCTC 3957</strain>
    </source>
</reference>
<proteinExistence type="predicted"/>
<gene>
    <name evidence="2" type="ORF">H0267_05845</name>
</gene>
<evidence type="ECO:0008006" key="4">
    <source>
        <dbReference type="Google" id="ProtNLM"/>
    </source>
</evidence>
<comment type="caution">
    <text evidence="2">The sequence shown here is derived from an EMBL/GenBank/DDBJ whole genome shotgun (WGS) entry which is preliminary data.</text>
</comment>
<evidence type="ECO:0000313" key="2">
    <source>
        <dbReference type="EMBL" id="MBH0229735.1"/>
    </source>
</evidence>
<feature type="chain" id="PRO_5039110447" description="Lipoprotein" evidence="1">
    <location>
        <begin position="22"/>
        <end position="162"/>
    </location>
</feature>
<dbReference type="PROSITE" id="PS51257">
    <property type="entry name" value="PROKAR_LIPOPROTEIN"/>
    <property type="match status" value="1"/>
</dbReference>
<feature type="signal peptide" evidence="1">
    <location>
        <begin position="1"/>
        <end position="21"/>
    </location>
</feature>
<sequence length="162" mass="18668">MKYIIPLLLFILLAMTGCQQTGEVKGQQTLKNNEALLFESNKYGLSISKDSGWQLIDEKNEERLNLKLSNGTSYSIISAVSTEKNFSKIKKELLYGAGDVEIIKDSKHQISFETKMKNKIRTDIHLSQNEEFTYVVTFVTSLKDYDEERKDMEKLLDHISYD</sequence>
<name>A0A931HUF7_9BACI</name>
<dbReference type="RefSeq" id="WP_197316328.1">
    <property type="nucleotide sequence ID" value="NZ_JADZSC010000001.1"/>
</dbReference>
<keyword evidence="1" id="KW-0732">Signal</keyword>
<protein>
    <recommendedName>
        <fullName evidence="4">Lipoprotein</fullName>
    </recommendedName>
</protein>
<accession>A0A931HUF7</accession>
<dbReference type="EMBL" id="JADZSC010000001">
    <property type="protein sequence ID" value="MBH0229735.1"/>
    <property type="molecule type" value="Genomic_DNA"/>
</dbReference>
<evidence type="ECO:0000313" key="3">
    <source>
        <dbReference type="Proteomes" id="UP000614490"/>
    </source>
</evidence>